<feature type="domain" description="NTR" evidence="5">
    <location>
        <begin position="1579"/>
        <end position="1726"/>
    </location>
</feature>
<evidence type="ECO:0000256" key="2">
    <source>
        <dbReference type="ARBA" id="ARBA00022525"/>
    </source>
</evidence>
<feature type="domain" description="Anaphylatoxin-like" evidence="4">
    <location>
        <begin position="737"/>
        <end position="773"/>
    </location>
</feature>
<dbReference type="InterPro" id="IPR050473">
    <property type="entry name" value="A2M/Complement_sys"/>
</dbReference>
<evidence type="ECO:0000256" key="1">
    <source>
        <dbReference type="ARBA" id="ARBA00004613"/>
    </source>
</evidence>
<proteinExistence type="predicted"/>
<dbReference type="Pfam" id="PF00207">
    <property type="entry name" value="A2M"/>
    <property type="match status" value="1"/>
</dbReference>
<dbReference type="SUPFAM" id="SSF50242">
    <property type="entry name" value="TIMP-like"/>
    <property type="match status" value="1"/>
</dbReference>
<dbReference type="InterPro" id="IPR002890">
    <property type="entry name" value="MG2"/>
</dbReference>
<name>A0A8P4K0Z8_DICLA</name>
<keyword evidence="7" id="KW-1185">Reference proteome</keyword>
<keyword evidence="3" id="KW-1015">Disulfide bond</keyword>
<dbReference type="Pfam" id="PF17790">
    <property type="entry name" value="MG1"/>
    <property type="match status" value="1"/>
</dbReference>
<reference evidence="6" key="1">
    <citation type="submission" date="2025-08" db="UniProtKB">
        <authorList>
            <consortium name="Ensembl"/>
        </authorList>
    </citation>
    <scope>IDENTIFICATION</scope>
</reference>
<dbReference type="InterPro" id="IPR041555">
    <property type="entry name" value="MG3"/>
</dbReference>
<dbReference type="CDD" id="cd00017">
    <property type="entry name" value="ANATO"/>
    <property type="match status" value="1"/>
</dbReference>
<dbReference type="InterPro" id="IPR040839">
    <property type="entry name" value="MG4"/>
</dbReference>
<dbReference type="Gene3D" id="2.60.40.1940">
    <property type="match status" value="1"/>
</dbReference>
<keyword evidence="2" id="KW-0964">Secreted</keyword>
<dbReference type="InterPro" id="IPR008930">
    <property type="entry name" value="Terpenoid_cyclase/PrenylTrfase"/>
</dbReference>
<evidence type="ECO:0000256" key="3">
    <source>
        <dbReference type="ARBA" id="ARBA00023157"/>
    </source>
</evidence>
<dbReference type="InterPro" id="IPR048843">
    <property type="entry name" value="C5_CUB"/>
</dbReference>
<dbReference type="SMART" id="SM00643">
    <property type="entry name" value="C345C"/>
    <property type="match status" value="1"/>
</dbReference>
<dbReference type="SUPFAM" id="SSF49410">
    <property type="entry name" value="Alpha-macroglobulin receptor domain"/>
    <property type="match status" value="1"/>
</dbReference>
<dbReference type="InterPro" id="IPR018081">
    <property type="entry name" value="Anaphylatoxin_comp_syst"/>
</dbReference>
<dbReference type="PROSITE" id="PS01178">
    <property type="entry name" value="ANAPHYLATOXIN_2"/>
    <property type="match status" value="1"/>
</dbReference>
<evidence type="ECO:0000259" key="5">
    <source>
        <dbReference type="PROSITE" id="PS50189"/>
    </source>
</evidence>
<dbReference type="InterPro" id="IPR018933">
    <property type="entry name" value="Netrin_module_non-TIMP"/>
</dbReference>
<dbReference type="Pfam" id="PF17789">
    <property type="entry name" value="MG4"/>
    <property type="match status" value="1"/>
</dbReference>
<dbReference type="PANTHER" id="PTHR11412:SF83">
    <property type="entry name" value="COMPLEMENT C5"/>
    <property type="match status" value="1"/>
</dbReference>
<dbReference type="Pfam" id="PF17791">
    <property type="entry name" value="MG3"/>
    <property type="match status" value="1"/>
</dbReference>
<dbReference type="Gene3D" id="1.20.91.20">
    <property type="entry name" value="Anaphylotoxins (complement system)"/>
    <property type="match status" value="1"/>
</dbReference>
<organism evidence="6 7">
    <name type="scientific">Dicentrarchus labrax</name>
    <name type="common">European seabass</name>
    <name type="synonym">Morone labrax</name>
    <dbReference type="NCBI Taxonomy" id="13489"/>
    <lineage>
        <taxon>Eukaryota</taxon>
        <taxon>Metazoa</taxon>
        <taxon>Chordata</taxon>
        <taxon>Craniata</taxon>
        <taxon>Vertebrata</taxon>
        <taxon>Euteleostomi</taxon>
        <taxon>Actinopterygii</taxon>
        <taxon>Neopterygii</taxon>
        <taxon>Teleostei</taxon>
        <taxon>Neoteleostei</taxon>
        <taxon>Acanthomorphata</taxon>
        <taxon>Eupercaria</taxon>
        <taxon>Moronidae</taxon>
        <taxon>Dicentrarchus</taxon>
    </lineage>
</organism>
<dbReference type="InterPro" id="IPR000020">
    <property type="entry name" value="Anaphylatoxin/fibulin"/>
</dbReference>
<dbReference type="Gene3D" id="2.60.40.690">
    <property type="entry name" value="Alpha-macroglobulin, receptor-binding domain"/>
    <property type="match status" value="1"/>
</dbReference>
<dbReference type="Pfam" id="PF01835">
    <property type="entry name" value="MG2"/>
    <property type="match status" value="1"/>
</dbReference>
<protein>
    <submittedName>
        <fullName evidence="6">Complement component 5</fullName>
    </submittedName>
</protein>
<dbReference type="Gene3D" id="1.50.10.20">
    <property type="match status" value="1"/>
</dbReference>
<dbReference type="SUPFAM" id="SSF48239">
    <property type="entry name" value="Terpenoid cyclases/Protein prenyltransferases"/>
    <property type="match status" value="1"/>
</dbReference>
<evidence type="ECO:0000313" key="7">
    <source>
        <dbReference type="Proteomes" id="UP000694389"/>
    </source>
</evidence>
<evidence type="ECO:0000259" key="4">
    <source>
        <dbReference type="PROSITE" id="PS01178"/>
    </source>
</evidence>
<dbReference type="Pfam" id="PF01821">
    <property type="entry name" value="ANATO"/>
    <property type="match status" value="1"/>
</dbReference>
<accession>A0A8P4K0Z8</accession>
<dbReference type="SMART" id="SM01361">
    <property type="entry name" value="A2M_recep"/>
    <property type="match status" value="1"/>
</dbReference>
<dbReference type="InterPro" id="IPR036595">
    <property type="entry name" value="A-macroglobulin_rcpt-bd_sf"/>
</dbReference>
<dbReference type="GeneTree" id="ENSGT00940000155670"/>
<dbReference type="Gene3D" id="2.60.40.1930">
    <property type="match status" value="3"/>
</dbReference>
<dbReference type="Pfam" id="PF07677">
    <property type="entry name" value="A2M_recep"/>
    <property type="match status" value="1"/>
</dbReference>
<dbReference type="PANTHER" id="PTHR11412">
    <property type="entry name" value="MACROGLOBULIN / COMPLEMENT"/>
    <property type="match status" value="1"/>
</dbReference>
<dbReference type="InterPro" id="IPR009048">
    <property type="entry name" value="A-macroglobulin_rcpt-bd"/>
</dbReference>
<dbReference type="Proteomes" id="UP000694389">
    <property type="component" value="Unassembled WGS sequence"/>
</dbReference>
<dbReference type="Pfam" id="PF01759">
    <property type="entry name" value="NTR"/>
    <property type="match status" value="1"/>
</dbReference>
<dbReference type="Pfam" id="PF07678">
    <property type="entry name" value="TED_complement"/>
    <property type="match status" value="1"/>
</dbReference>
<reference evidence="6" key="2">
    <citation type="submission" date="2025-09" db="UniProtKB">
        <authorList>
            <consortium name="Ensembl"/>
        </authorList>
    </citation>
    <scope>IDENTIFICATION</scope>
</reference>
<sequence length="1730" mass="192300">MLLKVVMCVLDTRRRYSRRSTAAASDGSSESVVDHHVGRMKVCVLLMCVWSLCWRTEAQSRSYLITAPLSLHLDAVETVVLQLFDFTDPVTVSVFLKTSMAPGHVVLAQEVVTLNADNHHQAAAKVRLHLGQLDQTVSHVTLHVRSPEINQHMSIPISRTNGFLFIQTDKPLYTPLQSVKVRAFSLNQELRPANRSVFLTFRDPLHTIVDMVEMIDVNNGIPSMQNPFKIPIKPKLGIWTIEASYSNDFTTKAKTDFEVKEYVLPSFSILMEPEANFISYGSFDHFTFTVSARYLHGAPVPDAVVFLRFGYVSGKNPPVLIPSSVTRERLSFTGEVSTTVNMQKVLSQHDGLKTLDTLSGKYLYIAVLLQEEGGGISQEAEFATVKFVKSPYSLSLVSTPPFIKPGLPYMVQVLVKDHLDKPVNRVNIRLVERRLVDAAMGNSEITCPDTSVSQSDGLAVFICNVPGNGNSAVLQFETADPALPAASQASLTLKAKAYHSPNERYLYIDPPLPGRRLQVGQFSNIAVYSATPSYVPIKGISYLVLSKGKLVHYGSKKFTSTDNKETLSFEVTSDMVPSIRLLVYYILYGEGTSELVADSVWLDVNDKCVSGLQTDVSFRDRVYKPKENLRLDIRTNQDGLVALSAVDSGLFTLRPTYRDPVTMVLRHIEQSDQGCGGGGGRDSADVFRLAGLTFMTNANANPLTSSEACTAVVRPKRALTEEEKTKKAQRYGSLKACCELGMKYIPKSVTCLQFALQRYHKYPRCQQVFRECCEFVQQQLDQDNNLVLGRHELGADFDLVPSLVRSSFPESWMWEVQRVRSGQMSAIRPLPDSLTTWEIKAVGMFQNGICVAEPVKVSVSLPLSVDVPLPYQVVRGEQLELKGSVYNQQADSIRYCVTLTVGPELCLLQSQPVAGQAGLHSTACTWSRLAAKGVGRVTFSVLGLEPGEHTLTFTLRTREGLKDVLVKKLRVVPEGVMKEQFTGGRLDPRGIYGSEKTTVVLNNYLPANIVPKTPVGRLLTINGEVLGDVVKVVLKPEELKKLINLPSGSGESEIYKVLLLAEVYQFLETTRRWDLLGDNIQQSSAAVVRTIREGLVSISSYRLQDGSYTNWVRRESSTWLTALAVKTLSVVDAVISGDDRNLDRQYRESLLESVDWLIRRAQQTDGSFTDKSFFRPNKLMVEGTDATVRSVYLTSIVLIALHKATRIRDQRLQLQYQENSMTSAADYISQHASQVKSVYVRAVATYALTLHDVYSAEASDLYNTLERESRENGPPTTLRYWQESSVKGDWIKPDESSGLTVETTAFVLLTALRKVRTQYANPILSWLTQDQHYGQGFYSIQDTVLTMEAVTEYSGVVTRSALNQQISVHNQKTGEEKRVQLSQTGRTVVSPMEVTNGVITVKGYGSGVSVVKMKTVYYETTTSSGSCNFDISIEVAGPDTNPSLRSPHLVACAKYKPPPNELLTESTQTLMKIQLPTGVDAYLEDLKQFRDTDEPIISHYELQGNTVVIYMDTVPSEVFLCVGFRIRTRFRVTGASESLFSVYEPQDRGSMCTKLFSYQEQALQRLCVGDQCQCMTAACATYRGTNDLTLTVDKRLDEICRAYIRYAYKVTVTSAAAEGDFMTYKATVVEVLKNKGKEFEAVSSGTQVEIIRKITCSAVDIQNNKQYLVLGASGSEVTLSSGLTYRLPMDSEALVELWPTDCSSPDCHEYIKQLDDLALELQLSSCPDSK</sequence>
<comment type="subcellular location">
    <subcellularLocation>
        <location evidence="1">Secreted</location>
    </subcellularLocation>
</comment>
<dbReference type="Ensembl" id="ENSDLAT00005081892.1">
    <property type="protein sequence ID" value="ENSDLAP00005070205.1"/>
    <property type="gene ID" value="ENSDLAG00005026539.1"/>
</dbReference>
<dbReference type="Gene3D" id="2.40.50.120">
    <property type="match status" value="1"/>
</dbReference>
<dbReference type="InterPro" id="IPR041425">
    <property type="entry name" value="C3/4/5_MG1"/>
</dbReference>
<evidence type="ECO:0000313" key="6">
    <source>
        <dbReference type="Ensembl" id="ENSDLAP00005070205.1"/>
    </source>
</evidence>
<dbReference type="InterPro" id="IPR001134">
    <property type="entry name" value="Netrin_domain"/>
</dbReference>
<dbReference type="Gene3D" id="6.20.50.160">
    <property type="match status" value="1"/>
</dbReference>
<dbReference type="InterPro" id="IPR011626">
    <property type="entry name" value="Alpha-macroglobulin_TED"/>
</dbReference>
<dbReference type="InterPro" id="IPR001599">
    <property type="entry name" value="Macroglobln_a2"/>
</dbReference>
<dbReference type="InterPro" id="IPR013783">
    <property type="entry name" value="Ig-like_fold"/>
</dbReference>
<dbReference type="GO" id="GO:0004866">
    <property type="term" value="F:endopeptidase inhibitor activity"/>
    <property type="evidence" value="ECO:0007669"/>
    <property type="project" value="InterPro"/>
</dbReference>
<dbReference type="Gene3D" id="2.20.130.20">
    <property type="match status" value="1"/>
</dbReference>
<dbReference type="SMART" id="SM00104">
    <property type="entry name" value="ANATO"/>
    <property type="match status" value="1"/>
</dbReference>
<dbReference type="PROSITE" id="PS50189">
    <property type="entry name" value="NTR"/>
    <property type="match status" value="1"/>
</dbReference>
<dbReference type="SMART" id="SM01359">
    <property type="entry name" value="A2M_N_2"/>
    <property type="match status" value="1"/>
</dbReference>
<dbReference type="Pfam" id="PF21309">
    <property type="entry name" value="C5_CUB"/>
    <property type="match status" value="1"/>
</dbReference>
<dbReference type="Gene3D" id="2.60.40.10">
    <property type="entry name" value="Immunoglobulins"/>
    <property type="match status" value="2"/>
</dbReference>
<dbReference type="SMART" id="SM01360">
    <property type="entry name" value="A2M"/>
    <property type="match status" value="1"/>
</dbReference>
<dbReference type="Gene3D" id="2.60.120.1540">
    <property type="match status" value="1"/>
</dbReference>
<dbReference type="Pfam" id="PF07703">
    <property type="entry name" value="A2M_BRD"/>
    <property type="match status" value="1"/>
</dbReference>
<dbReference type="GO" id="GO:0005615">
    <property type="term" value="C:extracellular space"/>
    <property type="evidence" value="ECO:0007669"/>
    <property type="project" value="InterPro"/>
</dbReference>
<dbReference type="SUPFAM" id="SSF47686">
    <property type="entry name" value="Anaphylotoxins (complement system)"/>
    <property type="match status" value="1"/>
</dbReference>
<dbReference type="InterPro" id="IPR011625">
    <property type="entry name" value="A2M_N_BRD"/>
</dbReference>
<dbReference type="InterPro" id="IPR008993">
    <property type="entry name" value="TIMP-like_OB-fold"/>
</dbReference>